<evidence type="ECO:0000256" key="9">
    <source>
        <dbReference type="ARBA" id="ARBA00023157"/>
    </source>
</evidence>
<evidence type="ECO:0000259" key="19">
    <source>
        <dbReference type="PROSITE" id="PS51034"/>
    </source>
</evidence>
<evidence type="ECO:0000256" key="2">
    <source>
        <dbReference type="ARBA" id="ARBA00022475"/>
    </source>
</evidence>
<dbReference type="GeneID" id="113092454"/>
<dbReference type="InterPro" id="IPR000519">
    <property type="entry name" value="P_trefoil_dom"/>
</dbReference>
<dbReference type="GO" id="GO:0035805">
    <property type="term" value="C:egg coat"/>
    <property type="evidence" value="ECO:0007669"/>
    <property type="project" value="UniProtKB-SubCell"/>
</dbReference>
<keyword evidence="9 17" id="KW-1015">Disulfide bond</keyword>
<protein>
    <recommendedName>
        <fullName evidence="14">Zona pellucida sperm-binding protein 4</fullName>
    </recommendedName>
    <alternativeName>
        <fullName evidence="16">Zona pellucida glycoprotein 4</fullName>
    </alternativeName>
    <alternativeName>
        <fullName evidence="15">Zona pellucida protein B</fullName>
    </alternativeName>
</protein>
<dbReference type="PANTHER" id="PTHR23343">
    <property type="entry name" value="ZONA PELLUCIDA SPERM-BINDING PROTEIN"/>
    <property type="match status" value="1"/>
</dbReference>
<evidence type="ECO:0000256" key="11">
    <source>
        <dbReference type="ARBA" id="ARBA00023279"/>
    </source>
</evidence>
<dbReference type="Proteomes" id="UP000515129">
    <property type="component" value="Unplaced"/>
</dbReference>
<evidence type="ECO:0000256" key="15">
    <source>
        <dbReference type="ARBA" id="ARBA00042273"/>
    </source>
</evidence>
<dbReference type="GO" id="GO:0035804">
    <property type="term" value="F:structural constituent of egg coat"/>
    <property type="evidence" value="ECO:0007669"/>
    <property type="project" value="TreeGrafter"/>
</dbReference>
<evidence type="ECO:0000256" key="3">
    <source>
        <dbReference type="ARBA" id="ARBA00022525"/>
    </source>
</evidence>
<keyword evidence="5" id="KW-0165">Cleavage on pair of basic residues</keyword>
<evidence type="ECO:0000256" key="17">
    <source>
        <dbReference type="PROSITE-ProRule" id="PRU00779"/>
    </source>
</evidence>
<sequence length="558" mass="62441">MAGSWCLVQISLVCAFCHAVPQWSKSLQDAQALMMQQTDQQFQLQQTDQQFQLQQTDQQFQLQKPVQQLTNQQFPLRKPVQQLTKPQFPLRKPVQHLPNPQFPLQKPVQQLTKPQYPLQKPVQPLTNQQFPLRKPVQQLTKPQFPLQKPVQQLTNQQFLIQKPVQHLPNPQFPLQKPVQQLTKPQFPIQKPVKQQFQKPVVQAEPFDKCVAVADSEQIQCGLPGISGAECEAINCCFNGQQCFYGRAVTVQCIRDGQFVVVVSRDVTLPRLSLDTVHLLGGNDPPCAPVGSTPSFAIYQFPVTACGTSVIEDSGYVVYENRMTSSYEVGIGPYGSITRDSHFEFLFQCRYSGTSVEALVVEVNSVPPPPPVAAPGPLRVELRLANGQCVTKGCAEGDEAYTSYYSDADYPITKVLREPVYVEVHIMERTDPNIVLTLGRCWTTSTPSPLSLPQWDLLIDGCPYQDDRYLTTLVPVTGSSGLQFPTHYKRFVVKMFTFVDPASLAALQETIFIHCTTEVCHPSSGSCEQSCTRKRRDTRIKAVSGEQTVVSSGEVTLVM</sequence>
<dbReference type="Pfam" id="PF00100">
    <property type="entry name" value="Zona_pellucida"/>
    <property type="match status" value="1"/>
</dbReference>
<dbReference type="PROSITE" id="PS51034">
    <property type="entry name" value="ZP_2"/>
    <property type="match status" value="1"/>
</dbReference>
<evidence type="ECO:0000256" key="14">
    <source>
        <dbReference type="ARBA" id="ARBA00040238"/>
    </source>
</evidence>
<feature type="domain" description="ZP" evidence="19">
    <location>
        <begin position="251"/>
        <end position="533"/>
    </location>
</feature>
<organism evidence="21 22">
    <name type="scientific">Carassius auratus</name>
    <name type="common">Goldfish</name>
    <dbReference type="NCBI Taxonomy" id="7957"/>
    <lineage>
        <taxon>Eukaryota</taxon>
        <taxon>Metazoa</taxon>
        <taxon>Chordata</taxon>
        <taxon>Craniata</taxon>
        <taxon>Vertebrata</taxon>
        <taxon>Euteleostomi</taxon>
        <taxon>Actinopterygii</taxon>
        <taxon>Neopterygii</taxon>
        <taxon>Teleostei</taxon>
        <taxon>Ostariophysi</taxon>
        <taxon>Cypriniformes</taxon>
        <taxon>Cyprinidae</taxon>
        <taxon>Cyprininae</taxon>
        <taxon>Carassius</taxon>
    </lineage>
</organism>
<dbReference type="Gene3D" id="4.10.110.10">
    <property type="entry name" value="Spasmolytic Protein, domain 1"/>
    <property type="match status" value="1"/>
</dbReference>
<evidence type="ECO:0000256" key="6">
    <source>
        <dbReference type="ARBA" id="ARBA00022692"/>
    </source>
</evidence>
<dbReference type="Pfam" id="PF23344">
    <property type="entry name" value="ZP-N"/>
    <property type="match status" value="1"/>
</dbReference>
<feature type="disulfide bond" evidence="17">
    <location>
        <begin position="220"/>
        <end position="235"/>
    </location>
</feature>
<dbReference type="PROSITE" id="PS00682">
    <property type="entry name" value="ZP_1"/>
    <property type="match status" value="1"/>
</dbReference>
<dbReference type="Pfam" id="PF00088">
    <property type="entry name" value="Trefoil"/>
    <property type="match status" value="1"/>
</dbReference>
<dbReference type="GO" id="GO:0007339">
    <property type="term" value="P:binding of sperm to zona pellucida"/>
    <property type="evidence" value="ECO:0007669"/>
    <property type="project" value="TreeGrafter"/>
</dbReference>
<reference evidence="22" key="1">
    <citation type="submission" date="2025-08" db="UniProtKB">
        <authorList>
            <consortium name="RefSeq"/>
        </authorList>
    </citation>
    <scope>IDENTIFICATION</scope>
    <source>
        <strain evidence="22">Wakin</strain>
        <tissue evidence="22">Muscle</tissue>
    </source>
</reference>
<dbReference type="GO" id="GO:0032190">
    <property type="term" value="F:acrosin binding"/>
    <property type="evidence" value="ECO:0007669"/>
    <property type="project" value="TreeGrafter"/>
</dbReference>
<dbReference type="GO" id="GO:0005886">
    <property type="term" value="C:plasma membrane"/>
    <property type="evidence" value="ECO:0007669"/>
    <property type="project" value="UniProtKB-SubCell"/>
</dbReference>
<dbReference type="PROSITE" id="PS51448">
    <property type="entry name" value="P_TREFOIL_2"/>
    <property type="match status" value="1"/>
</dbReference>
<dbReference type="KEGG" id="caua:113092454"/>
<gene>
    <name evidence="22" type="primary">LOC113092454</name>
</gene>
<evidence type="ECO:0000313" key="21">
    <source>
        <dbReference type="Proteomes" id="UP000515129"/>
    </source>
</evidence>
<keyword evidence="4" id="KW-0272">Extracellular matrix</keyword>
<evidence type="ECO:0000256" key="5">
    <source>
        <dbReference type="ARBA" id="ARBA00022685"/>
    </source>
</evidence>
<dbReference type="Gene3D" id="2.60.40.4100">
    <property type="entry name" value="Zona pellucida, ZP-C domain"/>
    <property type="match status" value="1"/>
</dbReference>
<dbReference type="InterPro" id="IPR044913">
    <property type="entry name" value="P_trefoil_dom_sf"/>
</dbReference>
<proteinExistence type="predicted"/>
<keyword evidence="11" id="KW-0278">Fertilization</keyword>
<keyword evidence="7" id="KW-1133">Transmembrane helix</keyword>
<evidence type="ECO:0000256" key="13">
    <source>
        <dbReference type="ARBA" id="ARBA00037545"/>
    </source>
</evidence>
<dbReference type="InterPro" id="IPR001507">
    <property type="entry name" value="ZP_dom"/>
</dbReference>
<dbReference type="GO" id="GO:0060468">
    <property type="term" value="P:prevention of polyspermy"/>
    <property type="evidence" value="ECO:0007669"/>
    <property type="project" value="TreeGrafter"/>
</dbReference>
<dbReference type="RefSeq" id="XP_026113838.1">
    <property type="nucleotide sequence ID" value="XM_026258053.1"/>
</dbReference>
<dbReference type="PANTHER" id="PTHR23343:SF31">
    <property type="entry name" value="ZONA PELLUCIDA SPERM-BINDING PROTEIN 4"/>
    <property type="match status" value="1"/>
</dbReference>
<dbReference type="InterPro" id="IPR055355">
    <property type="entry name" value="ZP-C"/>
</dbReference>
<evidence type="ECO:0000256" key="16">
    <source>
        <dbReference type="ARBA" id="ARBA00042573"/>
    </source>
</evidence>
<comment type="function">
    <text evidence="13">Component of the zona pellucida, an extracellular matrix surrounding oocytes which mediates sperm binding, induction of the acrosome reaction and prevents post-fertilization polyspermy. The zona pellucida is composed of 3 to 4 glycoproteins, ZP1, ZP2, ZP3, and ZP4. ZP4 may act as a sperm receptor.</text>
</comment>
<dbReference type="AlphaFoldDB" id="A0A6P6NYU6"/>
<evidence type="ECO:0000313" key="22">
    <source>
        <dbReference type="RefSeq" id="XP_026113838.1"/>
    </source>
</evidence>
<comment type="subcellular location">
    <subcellularLocation>
        <location evidence="1">Cell membrane</location>
        <topology evidence="1">Single-pass type I membrane protein</topology>
    </subcellularLocation>
    <subcellularLocation>
        <location evidence="12">Zona pellucida</location>
    </subcellularLocation>
</comment>
<evidence type="ECO:0000259" key="20">
    <source>
        <dbReference type="PROSITE" id="PS51448"/>
    </source>
</evidence>
<keyword evidence="10" id="KW-0325">Glycoprotein</keyword>
<evidence type="ECO:0000256" key="10">
    <source>
        <dbReference type="ARBA" id="ARBA00023180"/>
    </source>
</evidence>
<evidence type="ECO:0000256" key="18">
    <source>
        <dbReference type="SAM" id="SignalP"/>
    </source>
</evidence>
<feature type="chain" id="PRO_5027546191" description="Zona pellucida sperm-binding protein 4" evidence="18">
    <location>
        <begin position="20"/>
        <end position="558"/>
    </location>
</feature>
<keyword evidence="21" id="KW-1185">Reference proteome</keyword>
<dbReference type="InterPro" id="IPR055356">
    <property type="entry name" value="ZP-N"/>
</dbReference>
<dbReference type="SUPFAM" id="SSF57492">
    <property type="entry name" value="Trefoil"/>
    <property type="match status" value="1"/>
</dbReference>
<dbReference type="InterPro" id="IPR017977">
    <property type="entry name" value="ZP_dom_CS"/>
</dbReference>
<name>A0A6P6NYU6_CARAU</name>
<dbReference type="InterPro" id="IPR042235">
    <property type="entry name" value="ZP-C_dom"/>
</dbReference>
<feature type="signal peptide" evidence="18">
    <location>
        <begin position="1"/>
        <end position="19"/>
    </location>
</feature>
<keyword evidence="2" id="KW-1003">Cell membrane</keyword>
<keyword evidence="3" id="KW-0964">Secreted</keyword>
<keyword evidence="8" id="KW-0472">Membrane</keyword>
<feature type="domain" description="P-type" evidence="20">
    <location>
        <begin position="207"/>
        <end position="246"/>
    </location>
</feature>
<evidence type="ECO:0000256" key="12">
    <source>
        <dbReference type="ARBA" id="ARBA00024183"/>
    </source>
</evidence>
<evidence type="ECO:0000256" key="4">
    <source>
        <dbReference type="ARBA" id="ARBA00022530"/>
    </source>
</evidence>
<comment type="caution">
    <text evidence="17">Lacks conserved residue(s) required for the propagation of feature annotation.</text>
</comment>
<dbReference type="SMART" id="SM00018">
    <property type="entry name" value="PD"/>
    <property type="match status" value="1"/>
</dbReference>
<evidence type="ECO:0000256" key="8">
    <source>
        <dbReference type="ARBA" id="ARBA00023136"/>
    </source>
</evidence>
<dbReference type="SMART" id="SM00241">
    <property type="entry name" value="ZP"/>
    <property type="match status" value="1"/>
</dbReference>
<keyword evidence="6" id="KW-0812">Transmembrane</keyword>
<accession>A0A6P6NYU6</accession>
<evidence type="ECO:0000256" key="7">
    <source>
        <dbReference type="ARBA" id="ARBA00022989"/>
    </source>
</evidence>
<dbReference type="Gene3D" id="2.60.40.3210">
    <property type="entry name" value="Zona pellucida, ZP-N domain"/>
    <property type="match status" value="1"/>
</dbReference>
<dbReference type="InterPro" id="IPR051148">
    <property type="entry name" value="Zona_Pellucida_Domain_gp"/>
</dbReference>
<evidence type="ECO:0000256" key="1">
    <source>
        <dbReference type="ARBA" id="ARBA00004251"/>
    </source>
</evidence>
<dbReference type="CDD" id="cd00111">
    <property type="entry name" value="Trefoil"/>
    <property type="match status" value="1"/>
</dbReference>
<keyword evidence="18" id="KW-0732">Signal</keyword>